<dbReference type="GO" id="GO:0004674">
    <property type="term" value="F:protein serine/threonine kinase activity"/>
    <property type="evidence" value="ECO:0007669"/>
    <property type="project" value="UniProtKB-KW"/>
</dbReference>
<dbReference type="Gene3D" id="1.10.510.10">
    <property type="entry name" value="Transferase(Phosphotransferase) domain 1"/>
    <property type="match status" value="2"/>
</dbReference>
<keyword evidence="13" id="KW-1015">Disulfide bond</keyword>
<keyword evidence="5" id="KW-0808">Transferase</keyword>
<evidence type="ECO:0000256" key="1">
    <source>
        <dbReference type="ARBA" id="ARBA00004251"/>
    </source>
</evidence>
<evidence type="ECO:0000256" key="15">
    <source>
        <dbReference type="ARBA" id="ARBA00047899"/>
    </source>
</evidence>
<dbReference type="CDD" id="cd00028">
    <property type="entry name" value="B_lectin"/>
    <property type="match status" value="2"/>
</dbReference>
<keyword evidence="6 18" id="KW-0812">Transmembrane</keyword>
<evidence type="ECO:0000256" key="13">
    <source>
        <dbReference type="ARBA" id="ARBA00023157"/>
    </source>
</evidence>
<feature type="non-terminal residue" evidence="23">
    <location>
        <position position="1"/>
    </location>
</feature>
<dbReference type="InterPro" id="IPR001480">
    <property type="entry name" value="Bulb-type_lectin_dom"/>
</dbReference>
<feature type="domain" description="Apple" evidence="21">
    <location>
        <begin position="1111"/>
        <end position="1193"/>
    </location>
</feature>
<dbReference type="GO" id="GO:0005886">
    <property type="term" value="C:plasma membrane"/>
    <property type="evidence" value="ECO:0007669"/>
    <property type="project" value="UniProtKB-SubCell"/>
</dbReference>
<evidence type="ECO:0000256" key="4">
    <source>
        <dbReference type="ARBA" id="ARBA00022527"/>
    </source>
</evidence>
<evidence type="ECO:0000256" key="7">
    <source>
        <dbReference type="ARBA" id="ARBA00022729"/>
    </source>
</evidence>
<evidence type="ECO:0000256" key="14">
    <source>
        <dbReference type="ARBA" id="ARBA00023180"/>
    </source>
</evidence>
<evidence type="ECO:0000256" key="5">
    <source>
        <dbReference type="ARBA" id="ARBA00022679"/>
    </source>
</evidence>
<dbReference type="InterPro" id="IPR000858">
    <property type="entry name" value="S_locus_glycoprot_dom"/>
</dbReference>
<dbReference type="EC" id="2.7.11.1" evidence="2"/>
<dbReference type="SMART" id="SM00181">
    <property type="entry name" value="EGF"/>
    <property type="match status" value="2"/>
</dbReference>
<keyword evidence="7" id="KW-0732">Signal</keyword>
<keyword evidence="3" id="KW-1003">Cell membrane</keyword>
<dbReference type="FunFam" id="2.90.10.10:FF:000001">
    <property type="entry name" value="G-type lectin S-receptor-like serine/threonine-protein kinase"/>
    <property type="match status" value="2"/>
</dbReference>
<comment type="catalytic activity">
    <reaction evidence="16">
        <text>L-seryl-[protein] + ATP = O-phospho-L-seryl-[protein] + ADP + H(+)</text>
        <dbReference type="Rhea" id="RHEA:17989"/>
        <dbReference type="Rhea" id="RHEA-COMP:9863"/>
        <dbReference type="Rhea" id="RHEA-COMP:11604"/>
        <dbReference type="ChEBI" id="CHEBI:15378"/>
        <dbReference type="ChEBI" id="CHEBI:29999"/>
        <dbReference type="ChEBI" id="CHEBI:30616"/>
        <dbReference type="ChEBI" id="CHEBI:83421"/>
        <dbReference type="ChEBI" id="CHEBI:456216"/>
        <dbReference type="EC" id="2.7.11.1"/>
    </reaction>
</comment>
<evidence type="ECO:0000256" key="3">
    <source>
        <dbReference type="ARBA" id="ARBA00022475"/>
    </source>
</evidence>
<dbReference type="FunFam" id="3.30.200.20:FF:000910">
    <property type="entry name" value="Cysteine-rich receptor-like protein kinase 11"/>
    <property type="match status" value="1"/>
</dbReference>
<keyword evidence="17" id="KW-0863">Zinc-finger</keyword>
<keyword evidence="14" id="KW-0325">Glycoprotein</keyword>
<evidence type="ECO:0000313" key="24">
    <source>
        <dbReference type="Proteomes" id="UP001370490"/>
    </source>
</evidence>
<evidence type="ECO:0000256" key="8">
    <source>
        <dbReference type="ARBA" id="ARBA00022741"/>
    </source>
</evidence>
<dbReference type="InterPro" id="IPR001245">
    <property type="entry name" value="Ser-Thr/Tyr_kinase_cat_dom"/>
</dbReference>
<feature type="domain" description="SWIM-type" evidence="22">
    <location>
        <begin position="1135"/>
        <end position="1178"/>
    </location>
</feature>
<evidence type="ECO:0000259" key="22">
    <source>
        <dbReference type="PROSITE" id="PS50966"/>
    </source>
</evidence>
<protein>
    <recommendedName>
        <fullName evidence="2">non-specific serine/threonine protein kinase</fullName>
        <ecNumber evidence="2">2.7.11.1</ecNumber>
    </recommendedName>
</protein>
<dbReference type="Pfam" id="PF11883">
    <property type="entry name" value="DUF3403"/>
    <property type="match status" value="1"/>
</dbReference>
<evidence type="ECO:0000313" key="23">
    <source>
        <dbReference type="EMBL" id="KAK6946805.1"/>
    </source>
</evidence>
<dbReference type="InterPro" id="IPR036426">
    <property type="entry name" value="Bulb-type_lectin_dom_sf"/>
</dbReference>
<dbReference type="GO" id="GO:0048544">
    <property type="term" value="P:recognition of pollen"/>
    <property type="evidence" value="ECO:0007669"/>
    <property type="project" value="InterPro"/>
</dbReference>
<keyword evidence="17" id="KW-0479">Metal-binding</keyword>
<dbReference type="SUPFAM" id="SSF56112">
    <property type="entry name" value="Protein kinase-like (PK-like)"/>
    <property type="match status" value="2"/>
</dbReference>
<keyword evidence="4" id="KW-0723">Serine/threonine-protein kinase</keyword>
<comment type="caution">
    <text evidence="23">The sequence shown here is derived from an EMBL/GenBank/DDBJ whole genome shotgun (WGS) entry which is preliminary data.</text>
</comment>
<feature type="transmembrane region" description="Helical" evidence="18">
    <location>
        <begin position="15"/>
        <end position="35"/>
    </location>
</feature>
<dbReference type="PROSITE" id="PS50011">
    <property type="entry name" value="PROTEIN_KINASE_DOM"/>
    <property type="match status" value="2"/>
</dbReference>
<dbReference type="Pfam" id="PF07714">
    <property type="entry name" value="PK_Tyr_Ser-Thr"/>
    <property type="match status" value="2"/>
</dbReference>
<dbReference type="Pfam" id="PF01453">
    <property type="entry name" value="B_lectin"/>
    <property type="match status" value="2"/>
</dbReference>
<evidence type="ECO:0000256" key="2">
    <source>
        <dbReference type="ARBA" id="ARBA00012513"/>
    </source>
</evidence>
<dbReference type="SMART" id="SM00473">
    <property type="entry name" value="PAN_AP"/>
    <property type="match status" value="2"/>
</dbReference>
<evidence type="ECO:0000259" key="21">
    <source>
        <dbReference type="PROSITE" id="PS50948"/>
    </source>
</evidence>
<evidence type="ECO:0000256" key="6">
    <source>
        <dbReference type="ARBA" id="ARBA00022692"/>
    </source>
</evidence>
<dbReference type="Pfam" id="PF08276">
    <property type="entry name" value="PAN_2"/>
    <property type="match status" value="2"/>
</dbReference>
<comment type="subcellular location">
    <subcellularLocation>
        <location evidence="1">Cell membrane</location>
        <topology evidence="1">Single-pass type I membrane protein</topology>
    </subcellularLocation>
</comment>
<dbReference type="Pfam" id="PF00954">
    <property type="entry name" value="S_locus_glycop"/>
    <property type="match status" value="2"/>
</dbReference>
<dbReference type="PANTHER" id="PTHR27002">
    <property type="entry name" value="RECEPTOR-LIKE SERINE/THREONINE-PROTEIN KINASE SD1-8"/>
    <property type="match status" value="1"/>
</dbReference>
<keyword evidence="17" id="KW-0862">Zinc</keyword>
<feature type="domain" description="Protein kinase" evidence="19">
    <location>
        <begin position="1288"/>
        <end position="1591"/>
    </location>
</feature>
<proteinExistence type="predicted"/>
<keyword evidence="10" id="KW-0067">ATP-binding</keyword>
<dbReference type="PROSITE" id="PS50948">
    <property type="entry name" value="PAN"/>
    <property type="match status" value="2"/>
</dbReference>
<dbReference type="InterPro" id="IPR008271">
    <property type="entry name" value="Ser/Thr_kinase_AS"/>
</dbReference>
<dbReference type="InterPro" id="IPR011009">
    <property type="entry name" value="Kinase-like_dom_sf"/>
</dbReference>
<evidence type="ECO:0000259" key="19">
    <source>
        <dbReference type="PROSITE" id="PS50011"/>
    </source>
</evidence>
<feature type="domain" description="Protein kinase" evidence="19">
    <location>
        <begin position="521"/>
        <end position="821"/>
    </location>
</feature>
<name>A0AAN8W6E0_9MAGN</name>
<feature type="transmembrane region" description="Helical" evidence="18">
    <location>
        <begin position="613"/>
        <end position="633"/>
    </location>
</feature>
<evidence type="ECO:0000259" key="20">
    <source>
        <dbReference type="PROSITE" id="PS50927"/>
    </source>
</evidence>
<keyword evidence="8" id="KW-0547">Nucleotide-binding</keyword>
<dbReference type="PROSITE" id="PS50966">
    <property type="entry name" value="ZF_SWIM"/>
    <property type="match status" value="1"/>
</dbReference>
<evidence type="ECO:0000256" key="17">
    <source>
        <dbReference type="PROSITE-ProRule" id="PRU00325"/>
    </source>
</evidence>
<feature type="transmembrane region" description="Helical" evidence="18">
    <location>
        <begin position="451"/>
        <end position="471"/>
    </location>
</feature>
<dbReference type="Gene3D" id="2.90.10.10">
    <property type="entry name" value="Bulb-type lectin domain"/>
    <property type="match status" value="2"/>
</dbReference>
<keyword evidence="12 18" id="KW-0472">Membrane</keyword>
<evidence type="ECO:0000256" key="16">
    <source>
        <dbReference type="ARBA" id="ARBA00048679"/>
    </source>
</evidence>
<dbReference type="InterPro" id="IPR000719">
    <property type="entry name" value="Prot_kinase_dom"/>
</dbReference>
<dbReference type="PROSITE" id="PS00108">
    <property type="entry name" value="PROTEIN_KINASE_ST"/>
    <property type="match status" value="2"/>
</dbReference>
<reference evidence="23 24" key="1">
    <citation type="submission" date="2023-12" db="EMBL/GenBank/DDBJ databases">
        <title>A high-quality genome assembly for Dillenia turbinata (Dilleniales).</title>
        <authorList>
            <person name="Chanderbali A."/>
        </authorList>
    </citation>
    <scope>NUCLEOTIDE SEQUENCE [LARGE SCALE GENOMIC DNA]</scope>
    <source>
        <strain evidence="23">LSX21</strain>
        <tissue evidence="23">Leaf</tissue>
    </source>
</reference>
<dbReference type="SMART" id="SM00220">
    <property type="entry name" value="S_TKc"/>
    <property type="match status" value="2"/>
</dbReference>
<dbReference type="EMBL" id="JBAMMX010000001">
    <property type="protein sequence ID" value="KAK6946805.1"/>
    <property type="molecule type" value="Genomic_DNA"/>
</dbReference>
<evidence type="ECO:0000256" key="10">
    <source>
        <dbReference type="ARBA" id="ARBA00022840"/>
    </source>
</evidence>
<dbReference type="InterPro" id="IPR003609">
    <property type="entry name" value="Pan_app"/>
</dbReference>
<dbReference type="GO" id="GO:0005524">
    <property type="term" value="F:ATP binding"/>
    <property type="evidence" value="ECO:0007669"/>
    <property type="project" value="UniProtKB-KW"/>
</dbReference>
<keyword evidence="24" id="KW-1185">Reference proteome</keyword>
<feature type="domain" description="Bulb-type lectin" evidence="20">
    <location>
        <begin position="36"/>
        <end position="157"/>
    </location>
</feature>
<dbReference type="InterPro" id="IPR000742">
    <property type="entry name" value="EGF"/>
</dbReference>
<evidence type="ECO:0000256" key="11">
    <source>
        <dbReference type="ARBA" id="ARBA00022989"/>
    </source>
</evidence>
<accession>A0AAN8W6E0</accession>
<dbReference type="CDD" id="cd01098">
    <property type="entry name" value="PAN_AP_plant"/>
    <property type="match status" value="2"/>
</dbReference>
<dbReference type="SMART" id="SM00108">
    <property type="entry name" value="B_lectin"/>
    <property type="match status" value="2"/>
</dbReference>
<comment type="catalytic activity">
    <reaction evidence="15">
        <text>L-threonyl-[protein] + ATP = O-phospho-L-threonyl-[protein] + ADP + H(+)</text>
        <dbReference type="Rhea" id="RHEA:46608"/>
        <dbReference type="Rhea" id="RHEA-COMP:11060"/>
        <dbReference type="Rhea" id="RHEA-COMP:11605"/>
        <dbReference type="ChEBI" id="CHEBI:15378"/>
        <dbReference type="ChEBI" id="CHEBI:30013"/>
        <dbReference type="ChEBI" id="CHEBI:30616"/>
        <dbReference type="ChEBI" id="CHEBI:61977"/>
        <dbReference type="ChEBI" id="CHEBI:456216"/>
        <dbReference type="EC" id="2.7.11.1"/>
    </reaction>
</comment>
<dbReference type="InterPro" id="IPR021820">
    <property type="entry name" value="S-locus_recpt_kinase_C"/>
</dbReference>
<dbReference type="Gene3D" id="3.30.200.20">
    <property type="entry name" value="Phosphorylase Kinase, domain 1"/>
    <property type="match status" value="2"/>
</dbReference>
<dbReference type="InterPro" id="IPR007527">
    <property type="entry name" value="Znf_SWIM"/>
</dbReference>
<keyword evidence="9" id="KW-0418">Kinase</keyword>
<feature type="domain" description="Bulb-type lectin" evidence="20">
    <location>
        <begin position="794"/>
        <end position="915"/>
    </location>
</feature>
<keyword evidence="11 18" id="KW-1133">Transmembrane helix</keyword>
<dbReference type="SUPFAM" id="SSF51110">
    <property type="entry name" value="alpha-D-mannose-specific plant lectins"/>
    <property type="match status" value="2"/>
</dbReference>
<dbReference type="PROSITE" id="PS50927">
    <property type="entry name" value="BULB_LECTIN"/>
    <property type="match status" value="2"/>
</dbReference>
<dbReference type="PANTHER" id="PTHR27002:SF864">
    <property type="entry name" value="RECEPTOR-LIKE SERINE_THREONINE-PROTEIN KINASE"/>
    <property type="match status" value="1"/>
</dbReference>
<dbReference type="Proteomes" id="UP001370490">
    <property type="component" value="Unassembled WGS sequence"/>
</dbReference>
<dbReference type="FunFam" id="1.10.510.10:FF:000060">
    <property type="entry name" value="G-type lectin S-receptor-like serine/threonine-protein kinase"/>
    <property type="match status" value="2"/>
</dbReference>
<gene>
    <name evidence="23" type="ORF">RJ641_000278</name>
</gene>
<evidence type="ECO:0000256" key="12">
    <source>
        <dbReference type="ARBA" id="ARBA00023136"/>
    </source>
</evidence>
<feature type="transmembrane region" description="Helical" evidence="18">
    <location>
        <begin position="1209"/>
        <end position="1232"/>
    </location>
</feature>
<organism evidence="23 24">
    <name type="scientific">Dillenia turbinata</name>
    <dbReference type="NCBI Taxonomy" id="194707"/>
    <lineage>
        <taxon>Eukaryota</taxon>
        <taxon>Viridiplantae</taxon>
        <taxon>Streptophyta</taxon>
        <taxon>Embryophyta</taxon>
        <taxon>Tracheophyta</taxon>
        <taxon>Spermatophyta</taxon>
        <taxon>Magnoliopsida</taxon>
        <taxon>eudicotyledons</taxon>
        <taxon>Gunneridae</taxon>
        <taxon>Pentapetalae</taxon>
        <taxon>Dilleniales</taxon>
        <taxon>Dilleniaceae</taxon>
        <taxon>Dillenia</taxon>
    </lineage>
</organism>
<evidence type="ECO:0000256" key="18">
    <source>
        <dbReference type="SAM" id="Phobius"/>
    </source>
</evidence>
<evidence type="ECO:0000256" key="9">
    <source>
        <dbReference type="ARBA" id="ARBA00022777"/>
    </source>
</evidence>
<feature type="domain" description="Apple" evidence="21">
    <location>
        <begin position="353"/>
        <end position="435"/>
    </location>
</feature>
<dbReference type="GO" id="GO:0008270">
    <property type="term" value="F:zinc ion binding"/>
    <property type="evidence" value="ECO:0007669"/>
    <property type="project" value="UniProtKB-KW"/>
</dbReference>
<sequence length="1628" mass="183258">SLAPERERLTRTNRFLSVMSPCSFLYFLFIMVSTASDTLTLNGSLMDGQTLVSRGNSFELGFFSLGKPSYRYLGISYKNISVPTVVWVANGDFPLFDKSGVLKIGNDGNLVLLNSTRGIIWSSGLSTMVNGTVAQLLDSGNLVLMESGRADWGNYLWQSFDSPSNTGIPGTKFGLNVRTGEEWYLRSWKDWDDPSPGDFTFKLDNPELHQLVLRNQDVKKLRFGPWNGVRFIGGGFPTKKMNAVLTGNMVSSGDEHYILIRTASDNIIARSLLNESGLFQEFYWDEQTNQWVEILRLDKYICGNYGLCGFNALCTGDDSSICQCLKGFTPKVPEKWKSLDWSEGCVRVTNLNCSAEDKFLSLEQVNFPDLSHYQMEYAMPFDECKSKCQNNCSCTAFAILDIVGQESRCLNWFGDLIDLRKDNEDDLVLYIKVAASELGFDSISNNKGKKWAVVGVPAAAGVILVILSCFSRRWKLKKYEKGWMMTRKKRAKEQGNDINLQEDLDLPLVDFDTVKAITCDFADTQKIGQGGFGPVYKAMLHTGQEIAVKRLSKNSRQGLTEFKNEVILIAKLQHRNLVRLLGCCTQNEEQILIYEFLPNGSLDSYIFGLHSQLLTPFSLFFFFHLWFVLHQAYPERGHLLNWQKRFDIILGIARGLVYLHRDSRLRIIHRDLKASNILLDGDLNPKISDFGIAKTFQGELAEGVTRRVIGTYGYMSPEYAIDGLFSIKSDVFSFGVLLLEIISGKRNRGFSHPHHDLSLLGHAWNLFNERKALELLDPSIRSLSSMSEVSSTASDTLTLNGSLMDGQTLVSRGNSFELGFFSLGKPMYRYLGISYKNISVPTVVWVANGDFPLLDKSGVLEIGNDGNLVLLNSTRDVIWSSGLSTMVNGTVAQLLDSGNLVLMESSSADSENYLWQSFDSPSNTGIPGTKIGLNVRTGEEWYLRSWKDWDDPSPGDFTYKLDNPELPQMVLRYLDVKKLRFGPWNGVKFIGGGIPTRKMNPILPGNMVSGGDELYLLTRTTSDNIIARALLNETGLFQEFYWDEQTNQWVEILMLDKYKCGNYGLCGFNALCTGDDSSICQCLNGFTPKVPEKWKSLDWSEGCVRVTNLNCSAEDKFLSLEQVNFPDLSHYGMVYAMPFDECHSKCQNNCSCTAFANLDIVGQESRCLHWFGDLIDLKKENEDDLVLYIKVAASELGFDGISNNKGKKWVVIGVPAATGVMILLALSCFSLWRKLRKNEKGRMMTMKKRAEEQGNSINLDDSEWRSHEEDLDLPLIDFDTIKAITCDFADTKKIGQGGFGPVYKTNIQNYDLVLTLSPVNCNAEKIERTAMLHTGQEIAVKRLSKNSRQGLTEFKNEIILIAKLQHRNLVRLLGCCIQNEEQILIYEYLPNGSLDSYIFDPERSYLLNWQKRFDIILGIARGLVYLHRDSRLRIIHRDLKASNILLDGELNPKISDFGIAKTFQGELAEGVTRRVIGTYGYMSPEYAIDGLFSIKSDAFSFGVLLLEIISGKRNRGFSHPHHDLSLLGHAWNLFNERKALELLDPSLRSLSSMSEVSRCIQIGLLCVQRHAKDRPTMSSALSMLDSENALMPQPKEPGFYSERFITELSTYDAPITGNELTITFCDGR</sequence>
<dbReference type="FunFam" id="3.30.200.20:FF:000195">
    <property type="entry name" value="G-type lectin S-receptor-like serine/threonine-protein kinase"/>
    <property type="match status" value="1"/>
</dbReference>